<comment type="caution">
    <text evidence="1">The sequence shown here is derived from an EMBL/GenBank/DDBJ whole genome shotgun (WGS) entry which is preliminary data.</text>
</comment>
<keyword evidence="2" id="KW-1185">Reference proteome</keyword>
<dbReference type="EMBL" id="ASGP02000003">
    <property type="protein sequence ID" value="KAH9516165.1"/>
    <property type="molecule type" value="Genomic_DNA"/>
</dbReference>
<organism evidence="1 2">
    <name type="scientific">Dermatophagoides farinae</name>
    <name type="common">American house dust mite</name>
    <dbReference type="NCBI Taxonomy" id="6954"/>
    <lineage>
        <taxon>Eukaryota</taxon>
        <taxon>Metazoa</taxon>
        <taxon>Ecdysozoa</taxon>
        <taxon>Arthropoda</taxon>
        <taxon>Chelicerata</taxon>
        <taxon>Arachnida</taxon>
        <taxon>Acari</taxon>
        <taxon>Acariformes</taxon>
        <taxon>Sarcoptiformes</taxon>
        <taxon>Astigmata</taxon>
        <taxon>Psoroptidia</taxon>
        <taxon>Analgoidea</taxon>
        <taxon>Pyroglyphidae</taxon>
        <taxon>Dermatophagoidinae</taxon>
        <taxon>Dermatophagoides</taxon>
    </lineage>
</organism>
<gene>
    <name evidence="1" type="ORF">DERF_006924</name>
</gene>
<evidence type="ECO:0000313" key="1">
    <source>
        <dbReference type="EMBL" id="KAH9516165.1"/>
    </source>
</evidence>
<proteinExistence type="predicted"/>
<reference evidence="1" key="1">
    <citation type="submission" date="2013-05" db="EMBL/GenBank/DDBJ databases">
        <authorList>
            <person name="Yim A.K.Y."/>
            <person name="Chan T.F."/>
            <person name="Ji K.M."/>
            <person name="Liu X.Y."/>
            <person name="Zhou J.W."/>
            <person name="Li R.Q."/>
            <person name="Yang K.Y."/>
            <person name="Li J."/>
            <person name="Li M."/>
            <person name="Law P.T.W."/>
            <person name="Wu Y.L."/>
            <person name="Cai Z.L."/>
            <person name="Qin H."/>
            <person name="Bao Y."/>
            <person name="Leung R.K.K."/>
            <person name="Ng P.K.S."/>
            <person name="Zou J."/>
            <person name="Zhong X.J."/>
            <person name="Ran P.X."/>
            <person name="Zhong N.S."/>
            <person name="Liu Z.G."/>
            <person name="Tsui S.K.W."/>
        </authorList>
    </citation>
    <scope>NUCLEOTIDE SEQUENCE</scope>
    <source>
        <strain evidence="1">Derf</strain>
        <tissue evidence="1">Whole organism</tissue>
    </source>
</reference>
<accession>A0A922HZH6</accession>
<reference evidence="1" key="2">
    <citation type="journal article" date="2022" name="Res Sq">
        <title>Comparative Genomics Reveals Insights into the Divergent Evolution of Astigmatic Mites and Household Pest Adaptations.</title>
        <authorList>
            <person name="Xiong Q."/>
            <person name="Wan A.T.-Y."/>
            <person name="Liu X.-Y."/>
            <person name="Fung C.S.-H."/>
            <person name="Xiao X."/>
            <person name="Malainual N."/>
            <person name="Hou J."/>
            <person name="Wang L."/>
            <person name="Wang M."/>
            <person name="Yang K."/>
            <person name="Cui Y."/>
            <person name="Leung E."/>
            <person name="Nong W."/>
            <person name="Shin S.-K."/>
            <person name="Au S."/>
            <person name="Jeong K.Y."/>
            <person name="Chew F.T."/>
            <person name="Hui J."/>
            <person name="Leung T.F."/>
            <person name="Tungtrongchitr A."/>
            <person name="Zhong N."/>
            <person name="Liu Z."/>
            <person name="Tsui S."/>
        </authorList>
    </citation>
    <scope>NUCLEOTIDE SEQUENCE</scope>
    <source>
        <strain evidence="1">Derf</strain>
        <tissue evidence="1">Whole organism</tissue>
    </source>
</reference>
<evidence type="ECO:0000313" key="2">
    <source>
        <dbReference type="Proteomes" id="UP000790347"/>
    </source>
</evidence>
<name>A0A922HZH6_DERFA</name>
<sequence>MAVCNYISSSRAGRVLWGARTFLRMSKELERMSLSLCCLPKKRGRQFIRLTNWFSRLSSSWIVNFSQEFWLSL</sequence>
<dbReference type="Proteomes" id="UP000790347">
    <property type="component" value="Unassembled WGS sequence"/>
</dbReference>
<dbReference type="AlphaFoldDB" id="A0A922HZH6"/>
<protein>
    <submittedName>
        <fullName evidence="1">Uncharacterized protein</fullName>
    </submittedName>
</protein>